<comment type="caution">
    <text evidence="2">The sequence shown here is derived from an EMBL/GenBank/DDBJ whole genome shotgun (WGS) entry which is preliminary data.</text>
</comment>
<dbReference type="PANTHER" id="PTHR43566:SF1">
    <property type="entry name" value="AAA+ ATPASE DOMAIN-CONTAINING PROTEIN"/>
    <property type="match status" value="1"/>
</dbReference>
<organism evidence="2">
    <name type="scientific">marine sediment metagenome</name>
    <dbReference type="NCBI Taxonomy" id="412755"/>
    <lineage>
        <taxon>unclassified sequences</taxon>
        <taxon>metagenomes</taxon>
        <taxon>ecological metagenomes</taxon>
    </lineage>
</organism>
<dbReference type="EMBL" id="BARV01019502">
    <property type="protein sequence ID" value="GAI31335.1"/>
    <property type="molecule type" value="Genomic_DNA"/>
</dbReference>
<proteinExistence type="predicted"/>
<dbReference type="Pfam" id="PF13635">
    <property type="entry name" value="DUF4143"/>
    <property type="match status" value="1"/>
</dbReference>
<protein>
    <recommendedName>
        <fullName evidence="1">DUF4143 domain-containing protein</fullName>
    </recommendedName>
</protein>
<sequence>MYNLLKKFKDELKIEKEKILLPEMSSSVLDIFYKLYEEFGLYGGYPRVVTTESKTEKIEVLKNIYNIFFLREVKEILNLADDYKLVKLLKVLAIQAGSLISYDDISSVSGFNYIQLKRNINLLEKTFIIKQIQPYFTNKSVEIVKNPKIYFIDCGLRNVILQNFNKINSRTDQGATNENIVFSELHKEDLQINFWRTKSQAEVDFIIEKTGKIIPIEIKSNLKKFVAGKPMYSFMNKYNVKFGLILSDKLIGKKTSKDKNIIFIPSW</sequence>
<dbReference type="AlphaFoldDB" id="X1NX24"/>
<feature type="domain" description="DUF4143" evidence="1">
    <location>
        <begin position="71"/>
        <end position="221"/>
    </location>
</feature>
<reference evidence="2" key="1">
    <citation type="journal article" date="2014" name="Front. Microbiol.">
        <title>High frequency of phylogenetically diverse reductive dehalogenase-homologous genes in deep subseafloor sedimentary metagenomes.</title>
        <authorList>
            <person name="Kawai M."/>
            <person name="Futagami T."/>
            <person name="Toyoda A."/>
            <person name="Takaki Y."/>
            <person name="Nishi S."/>
            <person name="Hori S."/>
            <person name="Arai W."/>
            <person name="Tsubouchi T."/>
            <person name="Morono Y."/>
            <person name="Uchiyama I."/>
            <person name="Ito T."/>
            <person name="Fujiyama A."/>
            <person name="Inagaki F."/>
            <person name="Takami H."/>
        </authorList>
    </citation>
    <scope>NUCLEOTIDE SEQUENCE</scope>
    <source>
        <strain evidence="2">Expedition CK06-06</strain>
    </source>
</reference>
<evidence type="ECO:0000259" key="1">
    <source>
        <dbReference type="Pfam" id="PF13635"/>
    </source>
</evidence>
<gene>
    <name evidence="2" type="ORF">S06H3_32770</name>
</gene>
<evidence type="ECO:0000313" key="2">
    <source>
        <dbReference type="EMBL" id="GAI31335.1"/>
    </source>
</evidence>
<dbReference type="PANTHER" id="PTHR43566">
    <property type="entry name" value="CONSERVED PROTEIN"/>
    <property type="match status" value="1"/>
</dbReference>
<feature type="non-terminal residue" evidence="2">
    <location>
        <position position="267"/>
    </location>
</feature>
<accession>X1NX24</accession>
<name>X1NX24_9ZZZZ</name>
<dbReference type="InterPro" id="IPR025420">
    <property type="entry name" value="DUF4143"/>
</dbReference>